<gene>
    <name evidence="2" type="ORF">K2173_004708</name>
</gene>
<dbReference type="Pfam" id="PF08524">
    <property type="entry name" value="rRNA_processing"/>
    <property type="match status" value="1"/>
</dbReference>
<accession>A0AAV8U9F3</accession>
<feature type="region of interest" description="Disordered" evidence="1">
    <location>
        <begin position="81"/>
        <end position="115"/>
    </location>
</feature>
<comment type="caution">
    <text evidence="2">The sequence shown here is derived from an EMBL/GenBank/DDBJ whole genome shotgun (WGS) entry which is preliminary data.</text>
</comment>
<evidence type="ECO:0000256" key="1">
    <source>
        <dbReference type="SAM" id="MobiDB-lite"/>
    </source>
</evidence>
<feature type="compositionally biased region" description="Basic and acidic residues" evidence="1">
    <location>
        <begin position="147"/>
        <end position="164"/>
    </location>
</feature>
<sequence>MKNRRPKEEEASRGKIEGSKSMNVKKKKKNMMRLGGSGLSLEAFANAKSKNNNYNPALIKKQREFYKNAKYVSKFKKQLKQQSHLNDAISAARPPEYENQTGETSELVKRSKTNKKPHCLRELYEKQREEQQKARIEKETILKAKREEREKAEVQRKEAREKMLKKTRHGQPVMKYRIEQLLQNIQSLK</sequence>
<name>A0AAV8U9F3_9ROSI</name>
<dbReference type="Proteomes" id="UP001159364">
    <property type="component" value="Linkage Group LG08"/>
</dbReference>
<dbReference type="PANTHER" id="PTHR15657:SF1">
    <property type="entry name" value="THYROID TRANSCRIPTION FACTOR 1-ASSOCIATED PROTEIN 26"/>
    <property type="match status" value="1"/>
</dbReference>
<dbReference type="PANTHER" id="PTHR15657">
    <property type="entry name" value="THYROID TRANSCRIPTION FACTOR 1-ASSOCIATED PROTEIN 26"/>
    <property type="match status" value="1"/>
</dbReference>
<evidence type="ECO:0000313" key="2">
    <source>
        <dbReference type="EMBL" id="KAJ8898674.1"/>
    </source>
</evidence>
<evidence type="ECO:0000313" key="3">
    <source>
        <dbReference type="Proteomes" id="UP001159364"/>
    </source>
</evidence>
<reference evidence="2 3" key="1">
    <citation type="submission" date="2021-09" db="EMBL/GenBank/DDBJ databases">
        <title>Genomic insights and catalytic innovation underlie evolution of tropane alkaloids biosynthesis.</title>
        <authorList>
            <person name="Wang Y.-J."/>
            <person name="Tian T."/>
            <person name="Huang J.-P."/>
            <person name="Huang S.-X."/>
        </authorList>
    </citation>
    <scope>NUCLEOTIDE SEQUENCE [LARGE SCALE GENOMIC DNA]</scope>
    <source>
        <strain evidence="2">KIB-2018</strain>
        <tissue evidence="2">Leaf</tissue>
    </source>
</reference>
<dbReference type="GO" id="GO:0005634">
    <property type="term" value="C:nucleus"/>
    <property type="evidence" value="ECO:0007669"/>
    <property type="project" value="TreeGrafter"/>
</dbReference>
<keyword evidence="3" id="KW-1185">Reference proteome</keyword>
<proteinExistence type="predicted"/>
<feature type="region of interest" description="Disordered" evidence="1">
    <location>
        <begin position="147"/>
        <end position="171"/>
    </location>
</feature>
<dbReference type="AlphaFoldDB" id="A0AAV8U9F3"/>
<dbReference type="InterPro" id="IPR013730">
    <property type="entry name" value="Fyv7/TAP26"/>
</dbReference>
<organism evidence="2 3">
    <name type="scientific">Erythroxylum novogranatense</name>
    <dbReference type="NCBI Taxonomy" id="1862640"/>
    <lineage>
        <taxon>Eukaryota</taxon>
        <taxon>Viridiplantae</taxon>
        <taxon>Streptophyta</taxon>
        <taxon>Embryophyta</taxon>
        <taxon>Tracheophyta</taxon>
        <taxon>Spermatophyta</taxon>
        <taxon>Magnoliopsida</taxon>
        <taxon>eudicotyledons</taxon>
        <taxon>Gunneridae</taxon>
        <taxon>Pentapetalae</taxon>
        <taxon>rosids</taxon>
        <taxon>fabids</taxon>
        <taxon>Malpighiales</taxon>
        <taxon>Erythroxylaceae</taxon>
        <taxon>Erythroxylum</taxon>
    </lineage>
</organism>
<dbReference type="EMBL" id="JAIWQS010000008">
    <property type="protein sequence ID" value="KAJ8898674.1"/>
    <property type="molecule type" value="Genomic_DNA"/>
</dbReference>
<feature type="compositionally biased region" description="Basic and acidic residues" evidence="1">
    <location>
        <begin position="1"/>
        <end position="18"/>
    </location>
</feature>
<protein>
    <recommendedName>
        <fullName evidence="4">rRNA-processing protein FYV7</fullName>
    </recommendedName>
</protein>
<evidence type="ECO:0008006" key="4">
    <source>
        <dbReference type="Google" id="ProtNLM"/>
    </source>
</evidence>
<feature type="region of interest" description="Disordered" evidence="1">
    <location>
        <begin position="1"/>
        <end position="31"/>
    </location>
</feature>